<dbReference type="AlphaFoldDB" id="A0A075GZE1"/>
<reference evidence="1" key="1">
    <citation type="journal article" date="2014" name="Genome Biol. Evol.">
        <title>Pangenome evidence for extensive interdomain horizontal transfer affecting lineage core and shell genes in uncultured planktonic thaumarchaeota and euryarchaeota.</title>
        <authorList>
            <person name="Deschamps P."/>
            <person name="Zivanovic Y."/>
            <person name="Moreira D."/>
            <person name="Rodriguez-Valera F."/>
            <person name="Lopez-Garcia P."/>
        </authorList>
    </citation>
    <scope>NUCLEOTIDE SEQUENCE</scope>
</reference>
<evidence type="ECO:0000313" key="1">
    <source>
        <dbReference type="EMBL" id="AIF09276.1"/>
    </source>
</evidence>
<sequence>MTSQPWLCRILRNIPMATSWPSKMAAAVTTRRGMRPSEARATSLETPSSAPLTMLIRTLRVHKNAPHVENGGFQTLLACKSSEYASLR</sequence>
<accession>A0A075GZE1</accession>
<proteinExistence type="predicted"/>
<name>A0A075GZE1_9EURY</name>
<dbReference type="EMBL" id="KF900857">
    <property type="protein sequence ID" value="AIF09276.1"/>
    <property type="molecule type" value="Genomic_DNA"/>
</dbReference>
<organism evidence="1">
    <name type="scientific">uncultured marine group II/III euryarchaeote KM3_35_G08</name>
    <dbReference type="NCBI Taxonomy" id="1456438"/>
    <lineage>
        <taxon>Archaea</taxon>
        <taxon>Methanobacteriati</taxon>
        <taxon>Methanobacteriota</taxon>
        <taxon>environmental samples</taxon>
    </lineage>
</organism>
<protein>
    <submittedName>
        <fullName evidence="1">Uncharacterized protein</fullName>
    </submittedName>
</protein>